<feature type="transmembrane region" description="Helical" evidence="6">
    <location>
        <begin position="107"/>
        <end position="124"/>
    </location>
</feature>
<evidence type="ECO:0000256" key="5">
    <source>
        <dbReference type="ARBA" id="ARBA00023136"/>
    </source>
</evidence>
<feature type="transmembrane region" description="Helical" evidence="6">
    <location>
        <begin position="53"/>
        <end position="71"/>
    </location>
</feature>
<feature type="transmembrane region" description="Helical" evidence="6">
    <location>
        <begin position="306"/>
        <end position="327"/>
    </location>
</feature>
<feature type="transmembrane region" description="Helical" evidence="6">
    <location>
        <begin position="178"/>
        <end position="200"/>
    </location>
</feature>
<comment type="subcellular location">
    <subcellularLocation>
        <location evidence="1">Cell membrane</location>
        <topology evidence="1">Multi-pass membrane protein</topology>
    </subcellularLocation>
</comment>
<sequence length="430" mass="46985">MKVLFQRIINNANYARALEWSKLISITGGAQIVIQVIGFACGILSVRLLSTQEYALFTLANTMLGTMVILADSGITNGVMAESGKVWQDKDKLGQVLATGLDMRKKFGILSLAVSLPILAYLLFKHGASWLTLVLIIAAIVITFFAALSDSVLEIIPRLHQDIKPLQKNQVEVGVGRLALTGLFLFAFPYTFVALIANGIPRIYGNYKLRGLSQRFANKNSAPDPAVRKAVGRGVKRTLPIVIYHSISGQLSIWLISFFGTTASIAQIGGLGRLSIAFSLFAALFSTLVVPRFSRMAANRKSLMKRFLLAQAGAVIIGFFFIISIGLLSNQILGILGKNYYGLNHELLLVGVINCVGLVAGVCSQLMLSRGWFMRPYFLIALNFGSTVLSITFFNISTLIGMLHFTVALTIIAYLFEFIYGVISINKEPE</sequence>
<dbReference type="PANTHER" id="PTHR30250:SF11">
    <property type="entry name" value="O-ANTIGEN TRANSPORTER-RELATED"/>
    <property type="match status" value="1"/>
</dbReference>
<dbReference type="InterPro" id="IPR050833">
    <property type="entry name" value="Poly_Biosynth_Transport"/>
</dbReference>
<reference evidence="8" key="1">
    <citation type="submission" date="2016-10" db="EMBL/GenBank/DDBJ databases">
        <authorList>
            <person name="Varghese N."/>
            <person name="Submissions S."/>
        </authorList>
    </citation>
    <scope>NUCLEOTIDE SEQUENCE [LARGE SCALE GENOMIC DNA]</scope>
    <source>
        <strain evidence="8">OR362-8,ATCC BAA-1266,JCM 13504</strain>
    </source>
</reference>
<name>A0A1I6BRN3_HYMAR</name>
<dbReference type="RefSeq" id="WP_092679015.1">
    <property type="nucleotide sequence ID" value="NZ_FOXS01000012.1"/>
</dbReference>
<evidence type="ECO:0000256" key="4">
    <source>
        <dbReference type="ARBA" id="ARBA00022989"/>
    </source>
</evidence>
<dbReference type="PANTHER" id="PTHR30250">
    <property type="entry name" value="PST FAMILY PREDICTED COLANIC ACID TRANSPORTER"/>
    <property type="match status" value="1"/>
</dbReference>
<dbReference type="STRING" id="1227077.SAMN04515668_4993"/>
<evidence type="ECO:0000256" key="6">
    <source>
        <dbReference type="SAM" id="Phobius"/>
    </source>
</evidence>
<dbReference type="EMBL" id="FOXS01000012">
    <property type="protein sequence ID" value="SFQ83580.1"/>
    <property type="molecule type" value="Genomic_DNA"/>
</dbReference>
<evidence type="ECO:0000256" key="3">
    <source>
        <dbReference type="ARBA" id="ARBA00022692"/>
    </source>
</evidence>
<evidence type="ECO:0008006" key="9">
    <source>
        <dbReference type="Google" id="ProtNLM"/>
    </source>
</evidence>
<evidence type="ECO:0000313" key="7">
    <source>
        <dbReference type="EMBL" id="SFQ83580.1"/>
    </source>
</evidence>
<dbReference type="Proteomes" id="UP000199029">
    <property type="component" value="Unassembled WGS sequence"/>
</dbReference>
<dbReference type="OrthoDB" id="846354at2"/>
<gene>
    <name evidence="7" type="ORF">SAMN04515668_4993</name>
</gene>
<feature type="transmembrane region" description="Helical" evidence="6">
    <location>
        <begin position="377"/>
        <end position="396"/>
    </location>
</feature>
<feature type="transmembrane region" description="Helical" evidence="6">
    <location>
        <begin position="402"/>
        <end position="423"/>
    </location>
</feature>
<protein>
    <recommendedName>
        <fullName evidence="9">Membrane protein involved in the export of O-antigen and teichoic acid</fullName>
    </recommendedName>
</protein>
<dbReference type="AlphaFoldDB" id="A0A1I6BRN3"/>
<dbReference type="GO" id="GO:0005886">
    <property type="term" value="C:plasma membrane"/>
    <property type="evidence" value="ECO:0007669"/>
    <property type="project" value="UniProtKB-SubCell"/>
</dbReference>
<feature type="transmembrane region" description="Helical" evidence="6">
    <location>
        <begin position="347"/>
        <end position="368"/>
    </location>
</feature>
<organism evidence="7 8">
    <name type="scientific">Hymenobacter arizonensis</name>
    <name type="common">Siccationidurans arizonensis</name>
    <dbReference type="NCBI Taxonomy" id="1227077"/>
    <lineage>
        <taxon>Bacteria</taxon>
        <taxon>Pseudomonadati</taxon>
        <taxon>Bacteroidota</taxon>
        <taxon>Cytophagia</taxon>
        <taxon>Cytophagales</taxon>
        <taxon>Hymenobacteraceae</taxon>
        <taxon>Hymenobacter</taxon>
    </lineage>
</organism>
<keyword evidence="4 6" id="KW-1133">Transmembrane helix</keyword>
<evidence type="ECO:0000256" key="2">
    <source>
        <dbReference type="ARBA" id="ARBA00022475"/>
    </source>
</evidence>
<feature type="transmembrane region" description="Helical" evidence="6">
    <location>
        <begin position="131"/>
        <end position="149"/>
    </location>
</feature>
<keyword evidence="8" id="KW-1185">Reference proteome</keyword>
<keyword evidence="5 6" id="KW-0472">Membrane</keyword>
<keyword evidence="3 6" id="KW-0812">Transmembrane</keyword>
<proteinExistence type="predicted"/>
<feature type="transmembrane region" description="Helical" evidence="6">
    <location>
        <begin position="23"/>
        <end position="46"/>
    </location>
</feature>
<feature type="transmembrane region" description="Helical" evidence="6">
    <location>
        <begin position="242"/>
        <end position="268"/>
    </location>
</feature>
<evidence type="ECO:0000256" key="1">
    <source>
        <dbReference type="ARBA" id="ARBA00004651"/>
    </source>
</evidence>
<evidence type="ECO:0000313" key="8">
    <source>
        <dbReference type="Proteomes" id="UP000199029"/>
    </source>
</evidence>
<keyword evidence="2" id="KW-1003">Cell membrane</keyword>
<accession>A0A1I6BRN3</accession>
<feature type="transmembrane region" description="Helical" evidence="6">
    <location>
        <begin position="274"/>
        <end position="294"/>
    </location>
</feature>